<proteinExistence type="predicted"/>
<dbReference type="AlphaFoldDB" id="A0A504YFA0"/>
<dbReference type="Proteomes" id="UP000316759">
    <property type="component" value="Unassembled WGS sequence"/>
</dbReference>
<reference evidence="1 2" key="1">
    <citation type="submission" date="2019-04" db="EMBL/GenBank/DDBJ databases">
        <title>Annotation for the trematode Fasciola gigantica.</title>
        <authorList>
            <person name="Choi Y.-J."/>
        </authorList>
    </citation>
    <scope>NUCLEOTIDE SEQUENCE [LARGE SCALE GENOMIC DNA]</scope>
    <source>
        <strain evidence="1">Uganda_cow_1</strain>
    </source>
</reference>
<keyword evidence="2" id="KW-1185">Reference proteome</keyword>
<sequence length="69" mass="7943">MHPVSWSQNMFMQKRSLGHCNRFFVDSYSSAVFEIQIAAKLPLDDLDSEAVEDPEPYAQWDPTCYEVGN</sequence>
<gene>
    <name evidence="1" type="ORF">FGIG_10800</name>
</gene>
<protein>
    <submittedName>
        <fullName evidence="1">Uncharacterized protein</fullName>
    </submittedName>
</protein>
<organism evidence="1 2">
    <name type="scientific">Fasciola gigantica</name>
    <name type="common">Giant liver fluke</name>
    <dbReference type="NCBI Taxonomy" id="46835"/>
    <lineage>
        <taxon>Eukaryota</taxon>
        <taxon>Metazoa</taxon>
        <taxon>Spiralia</taxon>
        <taxon>Lophotrochozoa</taxon>
        <taxon>Platyhelminthes</taxon>
        <taxon>Trematoda</taxon>
        <taxon>Digenea</taxon>
        <taxon>Plagiorchiida</taxon>
        <taxon>Echinostomata</taxon>
        <taxon>Echinostomatoidea</taxon>
        <taxon>Fasciolidae</taxon>
        <taxon>Fasciola</taxon>
    </lineage>
</organism>
<comment type="caution">
    <text evidence="1">The sequence shown here is derived from an EMBL/GenBank/DDBJ whole genome shotgun (WGS) entry which is preliminary data.</text>
</comment>
<accession>A0A504YFA0</accession>
<name>A0A504YFA0_FASGI</name>
<dbReference type="EMBL" id="SUNJ01010222">
    <property type="protein sequence ID" value="TPP59804.1"/>
    <property type="molecule type" value="Genomic_DNA"/>
</dbReference>
<evidence type="ECO:0000313" key="1">
    <source>
        <dbReference type="EMBL" id="TPP59804.1"/>
    </source>
</evidence>
<evidence type="ECO:0000313" key="2">
    <source>
        <dbReference type="Proteomes" id="UP000316759"/>
    </source>
</evidence>